<evidence type="ECO:0000256" key="2">
    <source>
        <dbReference type="ARBA" id="ARBA00022829"/>
    </source>
</evidence>
<dbReference type="InterPro" id="IPR050336">
    <property type="entry name" value="Chromosome_partition/occlusion"/>
</dbReference>
<dbReference type="Proteomes" id="UP001216907">
    <property type="component" value="Unassembled WGS sequence"/>
</dbReference>
<dbReference type="InterPro" id="IPR004437">
    <property type="entry name" value="ParB/RepB/Spo0J"/>
</dbReference>
<accession>A0ABT6FLC3</accession>
<dbReference type="Gene3D" id="1.10.10.2830">
    <property type="match status" value="1"/>
</dbReference>
<dbReference type="PANTHER" id="PTHR33375">
    <property type="entry name" value="CHROMOSOME-PARTITIONING PROTEIN PARB-RELATED"/>
    <property type="match status" value="1"/>
</dbReference>
<evidence type="ECO:0000259" key="3">
    <source>
        <dbReference type="SMART" id="SM00470"/>
    </source>
</evidence>
<sequence length="309" mass="34210">MSGKHEMLRANLSNIRESLGDFDRSATAPTAGPRATPAKLLGVTRSRDVSEIEIDRIVPDPDQPRKEFDVEALERLAESLRRKGQLQPIQVRWDEGSGRYVVLLGERRWRAAGIAGLAKLQCVVREAPLGDDERLAIQVVENCLREDLTAMEQSHAFRALMDREGWTMERLAEELAVSKSHVVKTLSLLKLPESVQRQVEQGGLGSSAAYQIAKLDDPREQVRMAAAAVDQGLTRDDLARQIRTPKSGRKTTAKATKRRAPQVRVLRFGGYKITLEKKTGVETDSAVQALSEAIRSLEGERRGDADVAA</sequence>
<dbReference type="PANTHER" id="PTHR33375:SF1">
    <property type="entry name" value="CHROMOSOME-PARTITIONING PROTEIN PARB-RELATED"/>
    <property type="match status" value="1"/>
</dbReference>
<evidence type="ECO:0000313" key="4">
    <source>
        <dbReference type="EMBL" id="MDG3008371.1"/>
    </source>
</evidence>
<dbReference type="Pfam" id="PF02195">
    <property type="entry name" value="ParB_N"/>
    <property type="match status" value="1"/>
</dbReference>
<dbReference type="RefSeq" id="WP_277864694.1">
    <property type="nucleotide sequence ID" value="NZ_JARRAG010000005.1"/>
</dbReference>
<keyword evidence="2" id="KW-0159">Chromosome partition</keyword>
<dbReference type="Gene3D" id="3.90.1530.30">
    <property type="match status" value="1"/>
</dbReference>
<dbReference type="InterPro" id="IPR003115">
    <property type="entry name" value="ParB_N"/>
</dbReference>
<dbReference type="SUPFAM" id="SSF110849">
    <property type="entry name" value="ParB/Sulfiredoxin"/>
    <property type="match status" value="1"/>
</dbReference>
<comment type="similarity">
    <text evidence="1">Belongs to the ParB family.</text>
</comment>
<dbReference type="NCBIfam" id="TIGR00180">
    <property type="entry name" value="parB_part"/>
    <property type="match status" value="1"/>
</dbReference>
<comment type="caution">
    <text evidence="4">The sequence shown here is derived from an EMBL/GenBank/DDBJ whole genome shotgun (WGS) entry which is preliminary data.</text>
</comment>
<organism evidence="4 5">
    <name type="scientific">Paludisphaera mucosa</name>
    <dbReference type="NCBI Taxonomy" id="3030827"/>
    <lineage>
        <taxon>Bacteria</taxon>
        <taxon>Pseudomonadati</taxon>
        <taxon>Planctomycetota</taxon>
        <taxon>Planctomycetia</taxon>
        <taxon>Isosphaerales</taxon>
        <taxon>Isosphaeraceae</taxon>
        <taxon>Paludisphaera</taxon>
    </lineage>
</organism>
<keyword evidence="5" id="KW-1185">Reference proteome</keyword>
<dbReference type="SMART" id="SM00470">
    <property type="entry name" value="ParB"/>
    <property type="match status" value="1"/>
</dbReference>
<dbReference type="InterPro" id="IPR041468">
    <property type="entry name" value="HTH_ParB/Spo0J"/>
</dbReference>
<dbReference type="InterPro" id="IPR036086">
    <property type="entry name" value="ParB/Sulfiredoxin_sf"/>
</dbReference>
<proteinExistence type="inferred from homology"/>
<dbReference type="Pfam" id="PF17762">
    <property type="entry name" value="HTH_ParB"/>
    <property type="match status" value="1"/>
</dbReference>
<dbReference type="EMBL" id="JARRAG010000005">
    <property type="protein sequence ID" value="MDG3008371.1"/>
    <property type="molecule type" value="Genomic_DNA"/>
</dbReference>
<evidence type="ECO:0000313" key="5">
    <source>
        <dbReference type="Proteomes" id="UP001216907"/>
    </source>
</evidence>
<evidence type="ECO:0000256" key="1">
    <source>
        <dbReference type="ARBA" id="ARBA00006295"/>
    </source>
</evidence>
<name>A0ABT6FLC3_9BACT</name>
<feature type="domain" description="ParB-like N-terminal" evidence="3">
    <location>
        <begin position="50"/>
        <end position="143"/>
    </location>
</feature>
<protein>
    <submittedName>
        <fullName evidence="4">ParB/RepB/Spo0J family partition protein</fullName>
    </submittedName>
</protein>
<reference evidence="4 5" key="1">
    <citation type="submission" date="2023-03" db="EMBL/GenBank/DDBJ databases">
        <title>Paludisphaera mucosa sp. nov. a novel planctomycete from northern fen.</title>
        <authorList>
            <person name="Ivanova A."/>
        </authorList>
    </citation>
    <scope>NUCLEOTIDE SEQUENCE [LARGE SCALE GENOMIC DNA]</scope>
    <source>
        <strain evidence="4 5">Pla2</strain>
    </source>
</reference>
<gene>
    <name evidence="4" type="ORF">PZE19_31770</name>
</gene>
<dbReference type="SUPFAM" id="SSF109709">
    <property type="entry name" value="KorB DNA-binding domain-like"/>
    <property type="match status" value="1"/>
</dbReference>